<dbReference type="EnsemblMetazoa" id="AMIN014830-RA">
    <property type="protein sequence ID" value="AMIN014830-PA"/>
    <property type="gene ID" value="AMIN014830"/>
</dbReference>
<reference evidence="3" key="1">
    <citation type="submission" date="2013-03" db="EMBL/GenBank/DDBJ databases">
        <title>The Genome Sequence of Anopheles minimus MINIMUS1.</title>
        <authorList>
            <consortium name="The Broad Institute Genomics Platform"/>
            <person name="Neafsey D.E."/>
            <person name="Walton C."/>
            <person name="Walker B."/>
            <person name="Young S.K."/>
            <person name="Zeng Q."/>
            <person name="Gargeya S."/>
            <person name="Fitzgerald M."/>
            <person name="Haas B."/>
            <person name="Abouelleil A."/>
            <person name="Allen A.W."/>
            <person name="Alvarado L."/>
            <person name="Arachchi H.M."/>
            <person name="Berlin A.M."/>
            <person name="Chapman S.B."/>
            <person name="Gainer-Dewar J."/>
            <person name="Goldberg J."/>
            <person name="Griggs A."/>
            <person name="Gujja S."/>
            <person name="Hansen M."/>
            <person name="Howarth C."/>
            <person name="Imamovic A."/>
            <person name="Ireland A."/>
            <person name="Larimer J."/>
            <person name="McCowan C."/>
            <person name="Murphy C."/>
            <person name="Pearson M."/>
            <person name="Poon T.W."/>
            <person name="Priest M."/>
            <person name="Roberts A."/>
            <person name="Saif S."/>
            <person name="Shea T."/>
            <person name="Sisk P."/>
            <person name="Sykes S."/>
            <person name="Wortman J."/>
            <person name="Nusbaum C."/>
            <person name="Birren B."/>
        </authorList>
    </citation>
    <scope>NUCLEOTIDE SEQUENCE [LARGE SCALE GENOMIC DNA]</scope>
    <source>
        <strain evidence="3">MINIMUS1</strain>
    </source>
</reference>
<feature type="compositionally biased region" description="Polar residues" evidence="1">
    <location>
        <begin position="55"/>
        <end position="69"/>
    </location>
</feature>
<accession>A0A182WQA4</accession>
<proteinExistence type="predicted"/>
<protein>
    <submittedName>
        <fullName evidence="2">Uncharacterized protein</fullName>
    </submittedName>
</protein>
<feature type="compositionally biased region" description="Low complexity" evidence="1">
    <location>
        <begin position="12"/>
        <end position="26"/>
    </location>
</feature>
<organism evidence="2 3">
    <name type="scientific">Anopheles minimus</name>
    <dbReference type="NCBI Taxonomy" id="112268"/>
    <lineage>
        <taxon>Eukaryota</taxon>
        <taxon>Metazoa</taxon>
        <taxon>Ecdysozoa</taxon>
        <taxon>Arthropoda</taxon>
        <taxon>Hexapoda</taxon>
        <taxon>Insecta</taxon>
        <taxon>Pterygota</taxon>
        <taxon>Neoptera</taxon>
        <taxon>Endopterygota</taxon>
        <taxon>Diptera</taxon>
        <taxon>Nematocera</taxon>
        <taxon>Culicoidea</taxon>
        <taxon>Culicidae</taxon>
        <taxon>Anophelinae</taxon>
        <taxon>Anopheles</taxon>
    </lineage>
</organism>
<name>A0A182WQA4_9DIPT</name>
<feature type="region of interest" description="Disordered" evidence="1">
    <location>
        <begin position="1"/>
        <end position="69"/>
    </location>
</feature>
<dbReference type="AlphaFoldDB" id="A0A182WQA4"/>
<evidence type="ECO:0000256" key="1">
    <source>
        <dbReference type="SAM" id="MobiDB-lite"/>
    </source>
</evidence>
<evidence type="ECO:0000313" key="2">
    <source>
        <dbReference type="EnsemblMetazoa" id="AMIN014830-PA"/>
    </source>
</evidence>
<keyword evidence="3" id="KW-1185">Reference proteome</keyword>
<dbReference type="VEuPathDB" id="VectorBase:AMIN014830"/>
<reference evidence="2" key="2">
    <citation type="submission" date="2020-05" db="UniProtKB">
        <authorList>
            <consortium name="EnsemblMetazoa"/>
        </authorList>
    </citation>
    <scope>IDENTIFICATION</scope>
    <source>
        <strain evidence="2">MINIMUS1</strain>
    </source>
</reference>
<dbReference type="Proteomes" id="UP000075920">
    <property type="component" value="Unassembled WGS sequence"/>
</dbReference>
<evidence type="ECO:0000313" key="3">
    <source>
        <dbReference type="Proteomes" id="UP000075920"/>
    </source>
</evidence>
<sequence length="69" mass="6865">MATAAPAPAGVGSLLQGSSSSSSMMLPFVVKAEKPDEENGGVGGEATSLRGRDTGQLSSGNSVPEQQML</sequence>